<evidence type="ECO:0000313" key="4">
    <source>
        <dbReference type="Proteomes" id="UP000813018"/>
    </source>
</evidence>
<protein>
    <recommendedName>
        <fullName evidence="5">Secreted protein</fullName>
    </recommendedName>
</protein>
<dbReference type="Proteomes" id="UP000813018">
    <property type="component" value="Unassembled WGS sequence"/>
</dbReference>
<evidence type="ECO:0000256" key="2">
    <source>
        <dbReference type="SAM" id="Phobius"/>
    </source>
</evidence>
<dbReference type="RefSeq" id="WP_219879060.1">
    <property type="nucleotide sequence ID" value="NZ_JAHYXK010000029.1"/>
</dbReference>
<dbReference type="EMBL" id="JAHYXK010000029">
    <property type="protein sequence ID" value="MBW7469187.1"/>
    <property type="molecule type" value="Genomic_DNA"/>
</dbReference>
<keyword evidence="2" id="KW-0812">Transmembrane</keyword>
<sequence>MQTAEKLTPTFVIKLILLFTLLLTGVYLRSNESALPANAKNTQNYPQPATDDLDDQSKQDMYHKVVKKRNSDESAI</sequence>
<feature type="transmembrane region" description="Helical" evidence="2">
    <location>
        <begin position="7"/>
        <end position="28"/>
    </location>
</feature>
<feature type="region of interest" description="Disordered" evidence="1">
    <location>
        <begin position="35"/>
        <end position="59"/>
    </location>
</feature>
<keyword evidence="4" id="KW-1185">Reference proteome</keyword>
<reference evidence="3 4" key="1">
    <citation type="journal article" date="2016" name="Int. J. Syst. Evol. Microbiol.">
        <title>Pontibacter aydingkolensis sp. nov., isolated from soil of a salt lake.</title>
        <authorList>
            <person name="Osman G."/>
            <person name="Zhang T."/>
            <person name="Lou K."/>
            <person name="Gao Y."/>
            <person name="Chang W."/>
            <person name="Lin Q."/>
            <person name="Yang H.M."/>
            <person name="Huo X.D."/>
            <person name="Wang N."/>
        </authorList>
    </citation>
    <scope>NUCLEOTIDE SEQUENCE [LARGE SCALE GENOMIC DNA]</scope>
    <source>
        <strain evidence="3 4">KACC 19255</strain>
    </source>
</reference>
<keyword evidence="2" id="KW-1133">Transmembrane helix</keyword>
<evidence type="ECO:0000256" key="1">
    <source>
        <dbReference type="SAM" id="MobiDB-lite"/>
    </source>
</evidence>
<proteinExistence type="predicted"/>
<name>A0ABS7CZE4_9BACT</name>
<organism evidence="3 4">
    <name type="scientific">Pontibacter aydingkolensis</name>
    <dbReference type="NCBI Taxonomy" id="1911536"/>
    <lineage>
        <taxon>Bacteria</taxon>
        <taxon>Pseudomonadati</taxon>
        <taxon>Bacteroidota</taxon>
        <taxon>Cytophagia</taxon>
        <taxon>Cytophagales</taxon>
        <taxon>Hymenobacteraceae</taxon>
        <taxon>Pontibacter</taxon>
    </lineage>
</organism>
<evidence type="ECO:0008006" key="5">
    <source>
        <dbReference type="Google" id="ProtNLM"/>
    </source>
</evidence>
<accession>A0ABS7CZE4</accession>
<evidence type="ECO:0000313" key="3">
    <source>
        <dbReference type="EMBL" id="MBW7469187.1"/>
    </source>
</evidence>
<comment type="caution">
    <text evidence="3">The sequence shown here is derived from an EMBL/GenBank/DDBJ whole genome shotgun (WGS) entry which is preliminary data.</text>
</comment>
<gene>
    <name evidence="3" type="ORF">K0O23_19095</name>
</gene>
<keyword evidence="2" id="KW-0472">Membrane</keyword>